<dbReference type="Proteomes" id="UP000678545">
    <property type="component" value="Unassembled WGS sequence"/>
</dbReference>
<reference evidence="1" key="1">
    <citation type="submission" date="2021-04" db="EMBL/GenBank/DDBJ databases">
        <title>novel species isolated from subtropical streams in China.</title>
        <authorList>
            <person name="Lu H."/>
        </authorList>
    </citation>
    <scope>NUCLEOTIDE SEQUENCE</scope>
    <source>
        <strain evidence="1">FT137W</strain>
    </source>
</reference>
<dbReference type="SUPFAM" id="SSF54862">
    <property type="entry name" value="4Fe-4S ferredoxins"/>
    <property type="match status" value="1"/>
</dbReference>
<dbReference type="RefSeq" id="WP_212676455.1">
    <property type="nucleotide sequence ID" value="NZ_JAGSPJ010000006.1"/>
</dbReference>
<gene>
    <name evidence="1" type="ORF">KDM90_15155</name>
</gene>
<evidence type="ECO:0000313" key="2">
    <source>
        <dbReference type="Proteomes" id="UP000678545"/>
    </source>
</evidence>
<accession>A0A941IG24</accession>
<dbReference type="AlphaFoldDB" id="A0A941IG24"/>
<dbReference type="EMBL" id="JAGSPJ010000006">
    <property type="protein sequence ID" value="MBR7801346.1"/>
    <property type="molecule type" value="Genomic_DNA"/>
</dbReference>
<organism evidence="1 2">
    <name type="scientific">Undibacterium fentianense</name>
    <dbReference type="NCBI Taxonomy" id="2828728"/>
    <lineage>
        <taxon>Bacteria</taxon>
        <taxon>Pseudomonadati</taxon>
        <taxon>Pseudomonadota</taxon>
        <taxon>Betaproteobacteria</taxon>
        <taxon>Burkholderiales</taxon>
        <taxon>Oxalobacteraceae</taxon>
        <taxon>Undibacterium</taxon>
    </lineage>
</organism>
<comment type="caution">
    <text evidence="1">The sequence shown here is derived from an EMBL/GenBank/DDBJ whole genome shotgun (WGS) entry which is preliminary data.</text>
</comment>
<evidence type="ECO:0000313" key="1">
    <source>
        <dbReference type="EMBL" id="MBR7801346.1"/>
    </source>
</evidence>
<proteinExistence type="predicted"/>
<keyword evidence="2" id="KW-1185">Reference proteome</keyword>
<evidence type="ECO:0008006" key="3">
    <source>
        <dbReference type="Google" id="ProtNLM"/>
    </source>
</evidence>
<protein>
    <recommendedName>
        <fullName evidence="3">4Fe-4S ferredoxin-type domain-containing protein</fullName>
    </recommendedName>
</protein>
<name>A0A941IG24_9BURK</name>
<sequence length="257" mass="29314">MTLSPSKFESISSELLRNAGLNCHAVFQVSDLPSDVYQTLLAACPSVDQFQHLILIAHAGRRFWQALKEKNKQCVGGLLDAQNPLHLHPVDTFSIDVVRQYFAQDWPHSAYEIVYPSLHRISLQKLGQLVGWHHTTPFMVGINPEFGSWFAYRALILANTTLATTPIVRSDTQAHHSPCKTCVEKPCLHACPPRAIDSEKMDLQRCLDYRQQDDAACVSTCLARWICPVGFEHRYTEEQMAYHYEGSLKMIRIYREK</sequence>